<dbReference type="Pfam" id="PF03143">
    <property type="entry name" value="GTP_EFTU_D3"/>
    <property type="match status" value="1"/>
</dbReference>
<evidence type="ECO:0000259" key="5">
    <source>
        <dbReference type="Pfam" id="PF03143"/>
    </source>
</evidence>
<feature type="domain" description="Translation elongation factor EFTu/EF1A C-terminal" evidence="5">
    <location>
        <begin position="16"/>
        <end position="61"/>
    </location>
</feature>
<dbReference type="InterPro" id="IPR004160">
    <property type="entry name" value="Transl_elong_EFTu/EF1A_C"/>
</dbReference>
<keyword evidence="4" id="KW-0342">GTP-binding</keyword>
<dbReference type="SUPFAM" id="SSF50465">
    <property type="entry name" value="EF-Tu/eEF-1alpha/eIF2-gamma C-terminal domain"/>
    <property type="match status" value="1"/>
</dbReference>
<keyword evidence="6" id="KW-1185">Reference proteome</keyword>
<keyword evidence="1" id="KW-0547">Nucleotide-binding</keyword>
<evidence type="ECO:0000256" key="1">
    <source>
        <dbReference type="ARBA" id="ARBA00022741"/>
    </source>
</evidence>
<evidence type="ECO:0000256" key="3">
    <source>
        <dbReference type="ARBA" id="ARBA00022917"/>
    </source>
</evidence>
<dbReference type="InterPro" id="IPR009001">
    <property type="entry name" value="Transl_elong_EF1A/Init_IF2_C"/>
</dbReference>
<evidence type="ECO:0000313" key="6">
    <source>
        <dbReference type="Proteomes" id="UP000887574"/>
    </source>
</evidence>
<dbReference type="AlphaFoldDB" id="A0A915D5Q0"/>
<dbReference type="Gene3D" id="2.40.30.10">
    <property type="entry name" value="Translation factors"/>
    <property type="match status" value="1"/>
</dbReference>
<evidence type="ECO:0000256" key="4">
    <source>
        <dbReference type="ARBA" id="ARBA00023134"/>
    </source>
</evidence>
<dbReference type="WBParaSite" id="jg15651">
    <property type="protein sequence ID" value="jg15651"/>
    <property type="gene ID" value="jg15651"/>
</dbReference>
<protein>
    <submittedName>
        <fullName evidence="7">Translation elongation factor EFTu/EF1A C-terminal domain-containing protein</fullName>
    </submittedName>
</protein>
<keyword evidence="3" id="KW-0648">Protein biosynthesis</keyword>
<organism evidence="6 7">
    <name type="scientific">Ditylenchus dipsaci</name>
    <dbReference type="NCBI Taxonomy" id="166011"/>
    <lineage>
        <taxon>Eukaryota</taxon>
        <taxon>Metazoa</taxon>
        <taxon>Ecdysozoa</taxon>
        <taxon>Nematoda</taxon>
        <taxon>Chromadorea</taxon>
        <taxon>Rhabditida</taxon>
        <taxon>Tylenchina</taxon>
        <taxon>Tylenchomorpha</taxon>
        <taxon>Sphaerularioidea</taxon>
        <taxon>Anguinidae</taxon>
        <taxon>Anguininae</taxon>
        <taxon>Ditylenchus</taxon>
    </lineage>
</organism>
<reference evidence="7" key="1">
    <citation type="submission" date="2022-11" db="UniProtKB">
        <authorList>
            <consortium name="WormBaseParasite"/>
        </authorList>
    </citation>
    <scope>IDENTIFICATION</scope>
</reference>
<evidence type="ECO:0000256" key="2">
    <source>
        <dbReference type="ARBA" id="ARBA00022768"/>
    </source>
</evidence>
<dbReference type="GO" id="GO:0003746">
    <property type="term" value="F:translation elongation factor activity"/>
    <property type="evidence" value="ECO:0007669"/>
    <property type="project" value="UniProtKB-KW"/>
</dbReference>
<dbReference type="GO" id="GO:0005525">
    <property type="term" value="F:GTP binding"/>
    <property type="evidence" value="ECO:0007669"/>
    <property type="project" value="UniProtKB-KW"/>
</dbReference>
<sequence>MFSQTWDTAASIKIVGKDFIMPGEHGEVEVSLGPTMFMEPQQRFTLRKEATTIATGVFTEVLPRQTEEEKDKKFMKKAMKAEMERLGFNPYQASQEKRCKPDYTNSVKNEEMAEKFAELMEKEHNYMKK</sequence>
<name>A0A915D5Q0_9BILA</name>
<dbReference type="Proteomes" id="UP000887574">
    <property type="component" value="Unplaced"/>
</dbReference>
<proteinExistence type="predicted"/>
<evidence type="ECO:0000313" key="7">
    <source>
        <dbReference type="WBParaSite" id="jg15651"/>
    </source>
</evidence>
<accession>A0A915D5Q0</accession>
<keyword evidence="2" id="KW-0251">Elongation factor</keyword>